<feature type="transmembrane region" description="Helical" evidence="4">
    <location>
        <begin position="457"/>
        <end position="476"/>
    </location>
</feature>
<evidence type="ECO:0000256" key="2">
    <source>
        <dbReference type="ARBA" id="ARBA00022989"/>
    </source>
</evidence>
<gene>
    <name evidence="6" type="ORF">ABB55_14775</name>
</gene>
<feature type="transmembrane region" description="Helical" evidence="4">
    <location>
        <begin position="418"/>
        <end position="437"/>
    </location>
</feature>
<dbReference type="GO" id="GO:0022857">
    <property type="term" value="F:transmembrane transporter activity"/>
    <property type="evidence" value="ECO:0007669"/>
    <property type="project" value="InterPro"/>
</dbReference>
<dbReference type="PROSITE" id="PS50850">
    <property type="entry name" value="MFS"/>
    <property type="match status" value="1"/>
</dbReference>
<reference evidence="6 7" key="2">
    <citation type="submission" date="2015-10" db="EMBL/GenBank/DDBJ databases">
        <title>Draft Genome Sequence of Prosthecomicrobium hirschii ATCC 27832.</title>
        <authorList>
            <person name="Daniel J."/>
            <person name="Givan S.A."/>
            <person name="Brun Y.V."/>
            <person name="Brown P.J."/>
        </authorList>
    </citation>
    <scope>NUCLEOTIDE SEQUENCE [LARGE SCALE GENOMIC DNA]</scope>
    <source>
        <strain evidence="6 7">16</strain>
    </source>
</reference>
<dbReference type="PANTHER" id="PTHR11360">
    <property type="entry name" value="MONOCARBOXYLATE TRANSPORTER"/>
    <property type="match status" value="1"/>
</dbReference>
<feature type="transmembrane region" description="Helical" evidence="4">
    <location>
        <begin position="272"/>
        <end position="293"/>
    </location>
</feature>
<protein>
    <submittedName>
        <fullName evidence="6">MFS transporter</fullName>
    </submittedName>
</protein>
<evidence type="ECO:0000313" key="6">
    <source>
        <dbReference type="EMBL" id="KPL53320.1"/>
    </source>
</evidence>
<feature type="transmembrane region" description="Helical" evidence="4">
    <location>
        <begin position="175"/>
        <end position="195"/>
    </location>
</feature>
<feature type="transmembrane region" description="Helical" evidence="4">
    <location>
        <begin position="116"/>
        <end position="135"/>
    </location>
</feature>
<feature type="transmembrane region" description="Helical" evidence="4">
    <location>
        <begin position="215"/>
        <end position="233"/>
    </location>
</feature>
<feature type="transmembrane region" description="Helical" evidence="4">
    <location>
        <begin position="323"/>
        <end position="345"/>
    </location>
</feature>
<feature type="transmembrane region" description="Helical" evidence="4">
    <location>
        <begin position="85"/>
        <end position="104"/>
    </location>
</feature>
<feature type="transmembrane region" description="Helical" evidence="4">
    <location>
        <begin position="538"/>
        <end position="563"/>
    </location>
</feature>
<proteinExistence type="predicted"/>
<dbReference type="Gene3D" id="1.20.1250.20">
    <property type="entry name" value="MFS general substrate transporter like domains"/>
    <property type="match status" value="2"/>
</dbReference>
<feature type="domain" description="Major facilitator superfamily (MFS) profile" evidence="5">
    <location>
        <begin position="32"/>
        <end position="481"/>
    </location>
</feature>
<evidence type="ECO:0000313" key="7">
    <source>
        <dbReference type="Proteomes" id="UP000048984"/>
    </source>
</evidence>
<comment type="caution">
    <text evidence="6">The sequence shown here is derived from an EMBL/GenBank/DDBJ whole genome shotgun (WGS) entry which is preliminary data.</text>
</comment>
<dbReference type="PANTHER" id="PTHR11360:SF317">
    <property type="entry name" value="MAJOR FACILITATOR SUPERFAMILY (MFS) PROFILE DOMAIN-CONTAINING PROTEIN-RELATED"/>
    <property type="match status" value="1"/>
</dbReference>
<dbReference type="AlphaFoldDB" id="A0A0P6VRT9"/>
<keyword evidence="1 4" id="KW-0812">Transmembrane</keyword>
<keyword evidence="7" id="KW-1185">Reference proteome</keyword>
<evidence type="ECO:0000259" key="5">
    <source>
        <dbReference type="PROSITE" id="PS50850"/>
    </source>
</evidence>
<accession>A0A0P6VRT9</accession>
<dbReference type="STRING" id="665126.ABB55_14775"/>
<dbReference type="InterPro" id="IPR050327">
    <property type="entry name" value="Proton-linked_MCT"/>
</dbReference>
<dbReference type="InterPro" id="IPR011701">
    <property type="entry name" value="MFS"/>
</dbReference>
<feature type="transmembrane region" description="Helical" evidence="4">
    <location>
        <begin position="382"/>
        <end position="406"/>
    </location>
</feature>
<feature type="transmembrane region" description="Helical" evidence="4">
    <location>
        <begin position="141"/>
        <end position="163"/>
    </location>
</feature>
<sequence length="571" mass="60606">MSVAAVYSPSFLSRERTVARSGFNRWLVPPAALAIHLCIGMAYGFSVFWLPLSRAVGVTAPVACPADMSFVQTIFATGCDWQISMLGWMYTLFFVFLGCSAAVFGGWLETAGPRKAGLVSALCWCGGLVISALGVKLHQIWMLWIGSGVIGGIGLGLGYISPVSTLIKWFPDRRGMATGMAIMGFGGGAMIGAPLADMLMKHFATPTSVGVTETFLAMAAIYFVFMIGGALGYRVPREGWKPAGWTPPAASTNAMVTSRHVHLDIAWKTPQFWLIWAVLCLNVSAGIGVIGMASPMLQEVFGGKLIGVDVKFAELSAVQKGQIAAIAAGFTGLLSLCNIAGRFLWASFSDKIGRKATYSVFFILGLVLYASVPTVAHQGSVLLFVLFFCIILSMYGGGFATVPAYLADMFGTHMVGAIHGRLLTAWATAGVLGPVLVNYLREFQLAAGIPREAAYDQTMYIMAGLLVLGLVCNLLVRAVAERHYMTDADVARLRKTSAAAVAARESGVHADFEDFLEEGKAGAAGGVRRDPSVAGMGSASLVVVGLAWAAVGLPLLWGVWITLQKAVVLFH</sequence>
<evidence type="ECO:0000256" key="3">
    <source>
        <dbReference type="ARBA" id="ARBA00023136"/>
    </source>
</evidence>
<feature type="transmembrane region" description="Helical" evidence="4">
    <location>
        <begin position="26"/>
        <end position="50"/>
    </location>
</feature>
<dbReference type="SUPFAM" id="SSF103473">
    <property type="entry name" value="MFS general substrate transporter"/>
    <property type="match status" value="1"/>
</dbReference>
<dbReference type="InterPro" id="IPR036259">
    <property type="entry name" value="MFS_trans_sf"/>
</dbReference>
<dbReference type="EMBL" id="LJYW01000001">
    <property type="protein sequence ID" value="KPL53320.1"/>
    <property type="molecule type" value="Genomic_DNA"/>
</dbReference>
<keyword evidence="3 4" id="KW-0472">Membrane</keyword>
<dbReference type="Proteomes" id="UP000048984">
    <property type="component" value="Unassembled WGS sequence"/>
</dbReference>
<feature type="transmembrane region" description="Helical" evidence="4">
    <location>
        <begin position="357"/>
        <end position="376"/>
    </location>
</feature>
<dbReference type="RefSeq" id="WP_054359485.1">
    <property type="nucleotide sequence ID" value="NZ_JAPCYQ010000001.1"/>
</dbReference>
<keyword evidence="2 4" id="KW-1133">Transmembrane helix</keyword>
<dbReference type="InterPro" id="IPR020846">
    <property type="entry name" value="MFS_dom"/>
</dbReference>
<reference evidence="6 7" key="1">
    <citation type="submission" date="2015-09" db="EMBL/GenBank/DDBJ databases">
        <authorList>
            <person name="Jackson K.R."/>
            <person name="Lunt B.L."/>
            <person name="Fisher J.N.B."/>
            <person name="Gardner A.V."/>
            <person name="Bailey M.E."/>
            <person name="Deus L.M."/>
            <person name="Earl A.S."/>
            <person name="Gibby P.D."/>
            <person name="Hartmann K.A."/>
            <person name="Liu J.E."/>
            <person name="Manci A.M."/>
            <person name="Nielsen D.A."/>
            <person name="Solomon M.B."/>
            <person name="Breakwell D.P."/>
            <person name="Burnett S.H."/>
            <person name="Grose J.H."/>
        </authorList>
    </citation>
    <scope>NUCLEOTIDE SEQUENCE [LARGE SCALE GENOMIC DNA]</scope>
    <source>
        <strain evidence="6 7">16</strain>
    </source>
</reference>
<evidence type="ECO:0000256" key="4">
    <source>
        <dbReference type="SAM" id="Phobius"/>
    </source>
</evidence>
<dbReference type="Pfam" id="PF07690">
    <property type="entry name" value="MFS_1"/>
    <property type="match status" value="1"/>
</dbReference>
<organism evidence="6 7">
    <name type="scientific">Prosthecodimorpha hirschii</name>
    <dbReference type="NCBI Taxonomy" id="665126"/>
    <lineage>
        <taxon>Bacteria</taxon>
        <taxon>Pseudomonadati</taxon>
        <taxon>Pseudomonadota</taxon>
        <taxon>Alphaproteobacteria</taxon>
        <taxon>Hyphomicrobiales</taxon>
        <taxon>Ancalomicrobiaceae</taxon>
        <taxon>Prosthecodimorpha</taxon>
    </lineage>
</organism>
<dbReference type="CDD" id="cd17353">
    <property type="entry name" value="MFS_OFA_like"/>
    <property type="match status" value="1"/>
</dbReference>
<name>A0A0P6VRT9_9HYPH</name>
<evidence type="ECO:0000256" key="1">
    <source>
        <dbReference type="ARBA" id="ARBA00022692"/>
    </source>
</evidence>